<evidence type="ECO:0000256" key="6">
    <source>
        <dbReference type="ARBA" id="ARBA00022723"/>
    </source>
</evidence>
<comment type="function">
    <text evidence="3">Decarboxylates branched-chain and aromatic alpha-keto acids to aldehydes.</text>
</comment>
<dbReference type="RefSeq" id="WP_018367031.1">
    <property type="nucleotide sequence ID" value="NZ_CP104407.1"/>
</dbReference>
<evidence type="ECO:0000256" key="7">
    <source>
        <dbReference type="ARBA" id="ARBA00022793"/>
    </source>
</evidence>
<feature type="domain" description="Thiamine pyrophosphate enzyme central" evidence="12">
    <location>
        <begin position="197"/>
        <end position="307"/>
    </location>
</feature>
<evidence type="ECO:0000256" key="9">
    <source>
        <dbReference type="ARBA" id="ARBA00023052"/>
    </source>
</evidence>
<evidence type="ECO:0000256" key="3">
    <source>
        <dbReference type="ARBA" id="ARBA00002938"/>
    </source>
</evidence>
<dbReference type="Proteomes" id="UP001238096">
    <property type="component" value="Chromosome"/>
</dbReference>
<comment type="cofactor">
    <cofactor evidence="2">
        <name>thiamine diphosphate</name>
        <dbReference type="ChEBI" id="CHEBI:58937"/>
    </cofactor>
</comment>
<reference evidence="16" key="1">
    <citation type="submission" date="2022-10" db="EMBL/GenBank/DDBJ databases">
        <title>Streptococcus didelphis as causative of fatal infections in opossums (Didelphis albiventris).</title>
        <authorList>
            <person name="Breyer G.M."/>
            <person name="Da Silva M.E.R.J."/>
            <person name="Siqueira F.M."/>
        </authorList>
    </citation>
    <scope>NUCLEOTIDE SEQUENCE [LARGE SCALE GENOMIC DNA]</scope>
    <source>
        <strain evidence="16">LBVP101/21</strain>
    </source>
</reference>
<evidence type="ECO:0000313" key="16">
    <source>
        <dbReference type="Proteomes" id="UP001238096"/>
    </source>
</evidence>
<organism evidence="15 16">
    <name type="scientific">Streptococcus didelphis</name>
    <dbReference type="NCBI Taxonomy" id="102886"/>
    <lineage>
        <taxon>Bacteria</taxon>
        <taxon>Bacillati</taxon>
        <taxon>Bacillota</taxon>
        <taxon>Bacilli</taxon>
        <taxon>Lactobacillales</taxon>
        <taxon>Streptococcaceae</taxon>
        <taxon>Streptococcus</taxon>
    </lineage>
</organism>
<feature type="domain" description="Thiamine pyrophosphate enzyme N-terminal TPP-binding" evidence="14">
    <location>
        <begin position="3"/>
        <end position="112"/>
    </location>
</feature>
<evidence type="ECO:0000256" key="4">
    <source>
        <dbReference type="ARBA" id="ARBA00007812"/>
    </source>
</evidence>
<feature type="domain" description="Thiamine pyrophosphate enzyme TPP-binding" evidence="13">
    <location>
        <begin position="385"/>
        <end position="516"/>
    </location>
</feature>
<evidence type="ECO:0000256" key="1">
    <source>
        <dbReference type="ARBA" id="ARBA00001920"/>
    </source>
</evidence>
<dbReference type="SUPFAM" id="SSF52467">
    <property type="entry name" value="DHS-like NAD/FAD-binding domain"/>
    <property type="match status" value="1"/>
</dbReference>
<keyword evidence="16" id="KW-1185">Reference proteome</keyword>
<dbReference type="PROSITE" id="PS00187">
    <property type="entry name" value="TPP_ENZYMES"/>
    <property type="match status" value="1"/>
</dbReference>
<comment type="similarity">
    <text evidence="4 11">Belongs to the TPP enzyme family.</text>
</comment>
<dbReference type="InterPro" id="IPR047214">
    <property type="entry name" value="TPP_PDC_IPDC"/>
</dbReference>
<evidence type="ECO:0000256" key="8">
    <source>
        <dbReference type="ARBA" id="ARBA00022842"/>
    </source>
</evidence>
<keyword evidence="8" id="KW-0460">Magnesium</keyword>
<keyword evidence="7" id="KW-0210">Decarboxylase</keyword>
<name>A0ABY9LEZ7_9STRE</name>
<dbReference type="Gene3D" id="3.40.50.970">
    <property type="match status" value="2"/>
</dbReference>
<dbReference type="InterPro" id="IPR047213">
    <property type="entry name" value="TPP_PYR_PDC_IPDC-like"/>
</dbReference>
<dbReference type="InterPro" id="IPR012110">
    <property type="entry name" value="PDC/IPDC-like"/>
</dbReference>
<dbReference type="InterPro" id="IPR012001">
    <property type="entry name" value="Thiamin_PyroP_enz_TPP-bd_dom"/>
</dbReference>
<evidence type="ECO:0000259" key="14">
    <source>
        <dbReference type="Pfam" id="PF02776"/>
    </source>
</evidence>
<evidence type="ECO:0000256" key="5">
    <source>
        <dbReference type="ARBA" id="ARBA00020054"/>
    </source>
</evidence>
<dbReference type="PANTHER" id="PTHR43452:SF30">
    <property type="entry name" value="PYRUVATE DECARBOXYLASE ISOZYME 1-RELATED"/>
    <property type="match status" value="1"/>
</dbReference>
<keyword evidence="6" id="KW-0479">Metal-binding</keyword>
<keyword evidence="9 11" id="KW-0786">Thiamine pyrophosphate</keyword>
<dbReference type="PIRSF" id="PIRSF036565">
    <property type="entry name" value="Pyruvt_ip_decrb"/>
    <property type="match status" value="1"/>
</dbReference>
<evidence type="ECO:0000259" key="13">
    <source>
        <dbReference type="Pfam" id="PF02775"/>
    </source>
</evidence>
<keyword evidence="10" id="KW-0456">Lyase</keyword>
<dbReference type="InterPro" id="IPR029061">
    <property type="entry name" value="THDP-binding"/>
</dbReference>
<dbReference type="Pfam" id="PF00205">
    <property type="entry name" value="TPP_enzyme_M"/>
    <property type="match status" value="1"/>
</dbReference>
<accession>A0ABY9LEZ7</accession>
<dbReference type="EMBL" id="CP110509">
    <property type="protein sequence ID" value="WMB27557.1"/>
    <property type="molecule type" value="Genomic_DNA"/>
</dbReference>
<dbReference type="InterPro" id="IPR000399">
    <property type="entry name" value="TPP-bd_CS"/>
</dbReference>
<dbReference type="SUPFAM" id="SSF52518">
    <property type="entry name" value="Thiamin diphosphate-binding fold (THDP-binding)"/>
    <property type="match status" value="2"/>
</dbReference>
<dbReference type="PANTHER" id="PTHR43452">
    <property type="entry name" value="PYRUVATE DECARBOXYLASE"/>
    <property type="match status" value="1"/>
</dbReference>
<evidence type="ECO:0000256" key="2">
    <source>
        <dbReference type="ARBA" id="ARBA00001964"/>
    </source>
</evidence>
<comment type="cofactor">
    <cofactor evidence="1">
        <name>a metal cation</name>
        <dbReference type="ChEBI" id="CHEBI:25213"/>
    </cofactor>
</comment>
<dbReference type="Pfam" id="PF02775">
    <property type="entry name" value="TPP_enzyme_C"/>
    <property type="match status" value="1"/>
</dbReference>
<sequence>MYTVGDYLLDRLKEIGIDHIFGVPGDYNLQFLDQITARDDLKWVGNANELNASYMSDGYARTKKAAAFVTTFGVGELSAINGLAGSFAENVPVIEIVGSPTTKVQEAGKLVHHTLGDGNFNHFQEMHKSVTVAQVKVSAEHAQTDIDQVLLSLLKERKPVYINLPIDVAQMPAQKPESALLVEKVISEQDKIILQAIEKGLKTAKQPLIMVGHEVASFGLEATINNFIKKKKYPVTSLSLGKGIVNESPETFLGIYSGALSPQALKDYVDQADFILTLGVKLTDSVTGGFSQGFDAKQVLSLAANQASLFGENYQGYHFSDVIREIENLDIPSYSGSYIAKTKVADFEAEKGQVLSQKRFWQAMESFVQAGDTIFAEQGTSYFGASQLNLKENVAYQGQPLWGSIGYTFPAVFGSQLANPDSRHILFVGDGSLQLTVQDIGLALREQLNTIVFVINNDGYTVERKIHGPEEVYNDIPQWQYSQLPASFGGNDSQVLARKVSTEEELVEILEKARADVSRMYWIELMLPKMDAPEYLEKLGKLFAQQNKA</sequence>
<evidence type="ECO:0000313" key="15">
    <source>
        <dbReference type="EMBL" id="WMB27557.1"/>
    </source>
</evidence>
<protein>
    <recommendedName>
        <fullName evidence="5">Alpha-keto-acid decarboxylase</fullName>
    </recommendedName>
</protein>
<dbReference type="InterPro" id="IPR029035">
    <property type="entry name" value="DHS-like_NAD/FAD-binding_dom"/>
</dbReference>
<evidence type="ECO:0000256" key="10">
    <source>
        <dbReference type="ARBA" id="ARBA00023239"/>
    </source>
</evidence>
<proteinExistence type="inferred from homology"/>
<gene>
    <name evidence="15" type="ORF">N1496_04940</name>
</gene>
<evidence type="ECO:0000259" key="12">
    <source>
        <dbReference type="Pfam" id="PF00205"/>
    </source>
</evidence>
<dbReference type="CDD" id="cd02005">
    <property type="entry name" value="TPP_PDC_IPDC"/>
    <property type="match status" value="1"/>
</dbReference>
<evidence type="ECO:0000256" key="11">
    <source>
        <dbReference type="RuleBase" id="RU362132"/>
    </source>
</evidence>
<dbReference type="InterPro" id="IPR011766">
    <property type="entry name" value="TPP_enzyme_TPP-bd"/>
</dbReference>
<dbReference type="Pfam" id="PF02776">
    <property type="entry name" value="TPP_enzyme_N"/>
    <property type="match status" value="1"/>
</dbReference>
<dbReference type="Gene3D" id="3.40.50.1220">
    <property type="entry name" value="TPP-binding domain"/>
    <property type="match status" value="1"/>
</dbReference>
<dbReference type="CDD" id="cd07038">
    <property type="entry name" value="TPP_PYR_PDC_IPDC_like"/>
    <property type="match status" value="1"/>
</dbReference>
<dbReference type="InterPro" id="IPR012000">
    <property type="entry name" value="Thiamin_PyroP_enz_cen_dom"/>
</dbReference>